<gene>
    <name evidence="1" type="ORF">CHARACLAT_017790</name>
</gene>
<sequence length="108" mass="11956">MLRICGMHLCSAPWANIVSPCAAVTAESLLGYVSTNFARLAAEIFKIMPQILDVGPFYSISGCMFRVIVCWKVNFHPSLKSSVASNRFSSRVSPIRFPINSDRLPFPC</sequence>
<evidence type="ECO:0000313" key="2">
    <source>
        <dbReference type="Proteomes" id="UP001352852"/>
    </source>
</evidence>
<name>A0ABU7DVJ3_9TELE</name>
<proteinExistence type="predicted"/>
<dbReference type="EMBL" id="JAHUTJ010034307">
    <property type="protein sequence ID" value="MED6277858.1"/>
    <property type="molecule type" value="Genomic_DNA"/>
</dbReference>
<dbReference type="Proteomes" id="UP001352852">
    <property type="component" value="Unassembled WGS sequence"/>
</dbReference>
<organism evidence="1 2">
    <name type="scientific">Characodon lateralis</name>
    <dbReference type="NCBI Taxonomy" id="208331"/>
    <lineage>
        <taxon>Eukaryota</taxon>
        <taxon>Metazoa</taxon>
        <taxon>Chordata</taxon>
        <taxon>Craniata</taxon>
        <taxon>Vertebrata</taxon>
        <taxon>Euteleostomi</taxon>
        <taxon>Actinopterygii</taxon>
        <taxon>Neopterygii</taxon>
        <taxon>Teleostei</taxon>
        <taxon>Neoteleostei</taxon>
        <taxon>Acanthomorphata</taxon>
        <taxon>Ovalentaria</taxon>
        <taxon>Atherinomorphae</taxon>
        <taxon>Cyprinodontiformes</taxon>
        <taxon>Goodeidae</taxon>
        <taxon>Characodon</taxon>
    </lineage>
</organism>
<evidence type="ECO:0000313" key="1">
    <source>
        <dbReference type="EMBL" id="MED6277858.1"/>
    </source>
</evidence>
<evidence type="ECO:0008006" key="3">
    <source>
        <dbReference type="Google" id="ProtNLM"/>
    </source>
</evidence>
<protein>
    <recommendedName>
        <fullName evidence="3">Secreted protein</fullName>
    </recommendedName>
</protein>
<accession>A0ABU7DVJ3</accession>
<keyword evidence="2" id="KW-1185">Reference proteome</keyword>
<comment type="caution">
    <text evidence="1">The sequence shown here is derived from an EMBL/GenBank/DDBJ whole genome shotgun (WGS) entry which is preliminary data.</text>
</comment>
<reference evidence="1 2" key="1">
    <citation type="submission" date="2021-06" db="EMBL/GenBank/DDBJ databases">
        <authorList>
            <person name="Palmer J.M."/>
        </authorList>
    </citation>
    <scope>NUCLEOTIDE SEQUENCE [LARGE SCALE GENOMIC DNA]</scope>
    <source>
        <strain evidence="1 2">CL_MEX2019</strain>
        <tissue evidence="1">Muscle</tissue>
    </source>
</reference>